<dbReference type="Proteomes" id="UP000294835">
    <property type="component" value="Unassembled WGS sequence"/>
</dbReference>
<evidence type="ECO:0000256" key="2">
    <source>
        <dbReference type="ARBA" id="ARBA00022676"/>
    </source>
</evidence>
<comment type="subcellular location">
    <subcellularLocation>
        <location evidence="1">Membrane</location>
        <topology evidence="1">Single-pass membrane protein</topology>
    </subcellularLocation>
</comment>
<keyword evidence="2" id="KW-0328">Glycosyltransferase</keyword>
<proteinExistence type="predicted"/>
<evidence type="ECO:0000256" key="1">
    <source>
        <dbReference type="ARBA" id="ARBA00004167"/>
    </source>
</evidence>
<keyword evidence="3 7" id="KW-0808">Transferase</keyword>
<dbReference type="InterPro" id="IPR029044">
    <property type="entry name" value="Nucleotide-diphossugar_trans"/>
</dbReference>
<evidence type="ECO:0000256" key="6">
    <source>
        <dbReference type="ARBA" id="ARBA00023136"/>
    </source>
</evidence>
<gene>
    <name evidence="7" type="ORF">EV662_103252</name>
</gene>
<dbReference type="InterPro" id="IPR008166">
    <property type="entry name" value="Glyco_transf_92"/>
</dbReference>
<dbReference type="SUPFAM" id="SSF53448">
    <property type="entry name" value="Nucleotide-diphospho-sugar transferases"/>
    <property type="match status" value="1"/>
</dbReference>
<protein>
    <submittedName>
        <fullName evidence="7">Glycosyl transferase family 92</fullName>
    </submittedName>
</protein>
<dbReference type="GO" id="GO:0016757">
    <property type="term" value="F:glycosyltransferase activity"/>
    <property type="evidence" value="ECO:0007669"/>
    <property type="project" value="UniProtKB-KW"/>
</dbReference>
<keyword evidence="5" id="KW-1133">Transmembrane helix</keyword>
<evidence type="ECO:0000313" key="8">
    <source>
        <dbReference type="Proteomes" id="UP000294835"/>
    </source>
</evidence>
<evidence type="ECO:0000256" key="4">
    <source>
        <dbReference type="ARBA" id="ARBA00022692"/>
    </source>
</evidence>
<reference evidence="7 8" key="1">
    <citation type="submission" date="2019-03" db="EMBL/GenBank/DDBJ databases">
        <title>Genomic Encyclopedia of Type Strains, Phase IV (KMG-IV): sequencing the most valuable type-strain genomes for metagenomic binning, comparative biology and taxonomic classification.</title>
        <authorList>
            <person name="Goeker M."/>
        </authorList>
    </citation>
    <scope>NUCLEOTIDE SEQUENCE [LARGE SCALE GENOMIC DNA]</scope>
    <source>
        <strain evidence="7 8">DSM 18063</strain>
    </source>
</reference>
<evidence type="ECO:0000256" key="5">
    <source>
        <dbReference type="ARBA" id="ARBA00022989"/>
    </source>
</evidence>
<dbReference type="EMBL" id="SLXP01000003">
    <property type="protein sequence ID" value="TCP42345.1"/>
    <property type="molecule type" value="Genomic_DNA"/>
</dbReference>
<keyword evidence="4" id="KW-0812">Transmembrane</keyword>
<dbReference type="GO" id="GO:0005737">
    <property type="term" value="C:cytoplasm"/>
    <property type="evidence" value="ECO:0007669"/>
    <property type="project" value="TreeGrafter"/>
</dbReference>
<sequence>MPAGPCAGVARPLPHMARDGGPLWYIAKCTARLARDTVPGLAMLRLFSRRPITRIGLTPPAPTPDRAGVAVVLIVRDEERHIGEWAGFHRDAGAAHFVVYDNGCRDATIPRLTRALGEKLTVIPWHQRLTDAGTGREIHNQVLAYAHAMRNFGGRFRWMACIDADEFLVPKRATSLDAALAHLGDIPSVTLPWHNFGRCGHVDPPEGGIVANFTRRAADPMSGARGVTNFKTLVDATRVTALKVHSVEIDGQGVTWNDRGERTTLKGRFERGFYSADHLQLNHYYARSEAELAAKIARGSNQRVEAARHAARVRRNVANIEANEVEDRVAPDFLDRLRGRPSPVVSCDL</sequence>
<evidence type="ECO:0000313" key="7">
    <source>
        <dbReference type="EMBL" id="TCP42345.1"/>
    </source>
</evidence>
<keyword evidence="8" id="KW-1185">Reference proteome</keyword>
<name>A0A4R2Q6M6_9RHOB</name>
<accession>A0A4R2Q6M6</accession>
<dbReference type="PANTHER" id="PTHR21461">
    <property type="entry name" value="GLYCOSYLTRANSFERASE FAMILY 92 PROTEIN"/>
    <property type="match status" value="1"/>
</dbReference>
<evidence type="ECO:0000256" key="3">
    <source>
        <dbReference type="ARBA" id="ARBA00022679"/>
    </source>
</evidence>
<dbReference type="AlphaFoldDB" id="A0A4R2Q6M6"/>
<organism evidence="7 8">
    <name type="scientific">Rhodovulum marinum</name>
    <dbReference type="NCBI Taxonomy" id="320662"/>
    <lineage>
        <taxon>Bacteria</taxon>
        <taxon>Pseudomonadati</taxon>
        <taxon>Pseudomonadota</taxon>
        <taxon>Alphaproteobacteria</taxon>
        <taxon>Rhodobacterales</taxon>
        <taxon>Paracoccaceae</taxon>
        <taxon>Rhodovulum</taxon>
    </lineage>
</organism>
<keyword evidence="6" id="KW-0472">Membrane</keyword>
<dbReference type="Pfam" id="PF01697">
    <property type="entry name" value="Glyco_transf_92"/>
    <property type="match status" value="1"/>
</dbReference>
<comment type="caution">
    <text evidence="7">The sequence shown here is derived from an EMBL/GenBank/DDBJ whole genome shotgun (WGS) entry which is preliminary data.</text>
</comment>
<dbReference type="GO" id="GO:0016020">
    <property type="term" value="C:membrane"/>
    <property type="evidence" value="ECO:0007669"/>
    <property type="project" value="UniProtKB-SubCell"/>
</dbReference>
<dbReference type="PANTHER" id="PTHR21461:SF69">
    <property type="entry name" value="GLYCOSYLTRANSFERASE FAMILY 92 PROTEIN"/>
    <property type="match status" value="1"/>
</dbReference>